<keyword evidence="5" id="KW-1185">Reference proteome</keyword>
<feature type="compositionally biased region" description="Basic residues" evidence="2">
    <location>
        <begin position="797"/>
        <end position="810"/>
    </location>
</feature>
<feature type="region of interest" description="Disordered" evidence="2">
    <location>
        <begin position="524"/>
        <end position="545"/>
    </location>
</feature>
<feature type="region of interest" description="Disordered" evidence="2">
    <location>
        <begin position="105"/>
        <end position="124"/>
    </location>
</feature>
<feature type="region of interest" description="Disordered" evidence="2">
    <location>
        <begin position="692"/>
        <end position="748"/>
    </location>
</feature>
<gene>
    <name evidence="4" type="primary">Uspl1</name>
</gene>
<dbReference type="Pfam" id="PF15509">
    <property type="entry name" value="DUF4650"/>
    <property type="match status" value="1"/>
</dbReference>
<dbReference type="RGD" id="1310835">
    <property type="gene designation" value="Uspl1"/>
</dbReference>
<dbReference type="InterPro" id="IPR028889">
    <property type="entry name" value="USP"/>
</dbReference>
<sequence length="1083" mass="118245">MPKFRYCTDYTWRKGNEDNLFLDKLKFENHPGVLYINQCLEDLESLLLNYASAKVPADGYCPTCRAKGKLNTLKTYRISFQESIFLCEDLQCIYPLGSESLTNLISPDSEDCHTPNKPQKRKRLEDNCKNSSLPVHSKKTRGHLVTDSDQIVNGECNGEVCGDFSASFPGDSAHQDPARTAASVGQNGTLEANDNVVMATTEDPAAVGVTPELEMPSESRCLSLCQPLCVQWRNTQALCWLDCILSALVHLEVLRDAVLEVCSREECVFGKLFETYHQADKLLYTHHLHGVTGEDCKKMTTEIFTEIDTSLNKIRDEIFAKLQPKLRCTLGDMESPVFALPVLLKLEPHVENLFTYSFSWNFECSHCGHQYQNRCVKSLVTFTNVVPEWHPLNAAHFGPCNSCNSKSQIRKMVLERASPIIMLHFVEGLPRKDLQHYAFHFEGSLYQVTSVIQYRAKNHFITWTVDADGSWLECDDLKGPCAKRHEACEVPASETHIVIWERKSQVPVEGAACLPHMKLHVQSVSGEEQPSSLAGTATSEPSVAHPTPMAVAPQILPATQAVAHGDSVLSGTGGLLDSVSPSALEETIQETASVSQIDSKDCLLEDKPVVGSAGPVRTLTFQPQDSLGSSLVLNLCEGMLVAPCVDSRFPSQAVSTGLQAVPSQAGDTVVPKPVTDAPVPVLVQELKSMATEDSQTQLLPLKTDRLNPGQPPGKTQASNLRKRENAASSKPVAARSAQNQPRKDEQKKAFVGSWVKGLLSRGGAFMPPCVSAQSRAVTDLQPSVKGANNFDGFKTKSINRRSKRMSRKAKHVEEASPGSSPPLSGSTAALPQAAGNASSAQLKEQEGSRSAPLSHRPPSDESAMSPAGRAEAAEDQVHKLRLRLLKKLKAKKKKLAALMSSPRREPSVSDHSEPASHCGSPNDCDAVEDLLRELQYQIDLADNKSGCTSAPDGTSCNSQSHEEILAELLSPTALSEPSESGEPELRYLEMGDNSTPTPAPSEFSAVSQNTCLNQEHNYCSPEKSQCEVDLHSVIDSACVRALNLGSPMKTDIFDDFFPTSALNSLTNDTLDIPHFDDSLFENC</sequence>
<evidence type="ECO:0000259" key="3">
    <source>
        <dbReference type="PROSITE" id="PS50235"/>
    </source>
</evidence>
<feature type="compositionally biased region" description="Basic and acidic residues" evidence="2">
    <location>
        <begin position="902"/>
        <end position="914"/>
    </location>
</feature>
<dbReference type="InterPro" id="IPR038765">
    <property type="entry name" value="Papain-like_cys_pep_sf"/>
</dbReference>
<dbReference type="PANTHER" id="PTHR15294">
    <property type="entry name" value="RETINOVIN-RELATED"/>
    <property type="match status" value="1"/>
</dbReference>
<feature type="region of interest" description="Disordered" evidence="2">
    <location>
        <begin position="895"/>
        <end position="923"/>
    </location>
</feature>
<dbReference type="InterPro" id="IPR029388">
    <property type="entry name" value="DUF4650"/>
</dbReference>
<dbReference type="Gene3D" id="3.90.70.10">
    <property type="entry name" value="Cysteine proteinases"/>
    <property type="match status" value="1"/>
</dbReference>
<evidence type="ECO:0000256" key="1">
    <source>
        <dbReference type="ARBA" id="ARBA00022801"/>
    </source>
</evidence>
<feature type="domain" description="USP" evidence="3">
    <location>
        <begin position="230"/>
        <end position="503"/>
    </location>
</feature>
<dbReference type="GeneTree" id="ENSGT00390000002316"/>
<evidence type="ECO:0000256" key="2">
    <source>
        <dbReference type="SAM" id="MobiDB-lite"/>
    </source>
</evidence>
<reference evidence="4" key="2">
    <citation type="submission" date="2025-08" db="UniProtKB">
        <authorList>
            <consortium name="Ensembl"/>
        </authorList>
    </citation>
    <scope>IDENTIFICATION</scope>
    <source>
        <strain evidence="4">Brown Norway</strain>
    </source>
</reference>
<reference evidence="4" key="1">
    <citation type="submission" date="2024-01" db="EMBL/GenBank/DDBJ databases">
        <title>GRCr8: a new rat reference genome assembly contstructed from accurate long reads and long range scaffolding.</title>
        <authorList>
            <person name="Doris P.A."/>
            <person name="Kalbfleisch T."/>
            <person name="Li K."/>
            <person name="Howe K."/>
            <person name="Wood J."/>
        </authorList>
    </citation>
    <scope>NUCLEOTIDE SEQUENCE [LARGE SCALE GENOMIC DNA]</scope>
    <source>
        <strain evidence="4">Brown Norway</strain>
    </source>
</reference>
<name>A0ABK0LEA5_RAT</name>
<evidence type="ECO:0000313" key="5">
    <source>
        <dbReference type="Proteomes" id="UP000002494"/>
    </source>
</evidence>
<dbReference type="InterPro" id="IPR033505">
    <property type="entry name" value="USPL1"/>
</dbReference>
<dbReference type="Ensembl" id="ENSRNOT00000145682.1">
    <property type="protein sequence ID" value="ENSRNOP00000103801.1"/>
    <property type="gene ID" value="ENSRNOG00000000909.10"/>
</dbReference>
<evidence type="ECO:0000313" key="4">
    <source>
        <dbReference type="Ensembl" id="ENSRNOP00000103801.1"/>
    </source>
</evidence>
<protein>
    <submittedName>
        <fullName evidence="4">Ubiquitin specific peptidase like 1</fullName>
    </submittedName>
</protein>
<dbReference type="PROSITE" id="PS50235">
    <property type="entry name" value="USP_3"/>
    <property type="match status" value="1"/>
</dbReference>
<reference evidence="4" key="3">
    <citation type="submission" date="2025-09" db="UniProtKB">
        <authorList>
            <consortium name="Ensembl"/>
        </authorList>
    </citation>
    <scope>IDENTIFICATION</scope>
    <source>
        <strain evidence="4">Brown Norway</strain>
    </source>
</reference>
<dbReference type="PANTHER" id="PTHR15294:SF3">
    <property type="entry name" value="SUMO-SPECIFIC ISOPEPTIDASE USPL1"/>
    <property type="match status" value="1"/>
</dbReference>
<accession>A0ABK0LEA5</accession>
<organism evidence="4 5">
    <name type="scientific">Rattus norvegicus</name>
    <name type="common">Rat</name>
    <dbReference type="NCBI Taxonomy" id="10116"/>
    <lineage>
        <taxon>Eukaryota</taxon>
        <taxon>Metazoa</taxon>
        <taxon>Chordata</taxon>
        <taxon>Craniata</taxon>
        <taxon>Vertebrata</taxon>
        <taxon>Euteleostomi</taxon>
        <taxon>Mammalia</taxon>
        <taxon>Eutheria</taxon>
        <taxon>Euarchontoglires</taxon>
        <taxon>Glires</taxon>
        <taxon>Rodentia</taxon>
        <taxon>Myomorpha</taxon>
        <taxon>Muroidea</taxon>
        <taxon>Muridae</taxon>
        <taxon>Murinae</taxon>
        <taxon>Rattus</taxon>
    </lineage>
</organism>
<keyword evidence="1" id="KW-0378">Hydrolase</keyword>
<proteinExistence type="predicted"/>
<dbReference type="Pfam" id="PF15499">
    <property type="entry name" value="Peptidase_C98"/>
    <property type="match status" value="1"/>
</dbReference>
<feature type="region of interest" description="Disordered" evidence="2">
    <location>
        <begin position="783"/>
        <end position="875"/>
    </location>
</feature>
<dbReference type="SUPFAM" id="SSF54001">
    <property type="entry name" value="Cysteine proteinases"/>
    <property type="match status" value="1"/>
</dbReference>
<feature type="compositionally biased region" description="Low complexity" evidence="2">
    <location>
        <begin position="815"/>
        <end position="831"/>
    </location>
</feature>
<dbReference type="Proteomes" id="UP000002494">
    <property type="component" value="Chromosome 12"/>
</dbReference>
<dbReference type="InterPro" id="IPR028890">
    <property type="entry name" value="Peptidase_C98"/>
</dbReference>
<feature type="compositionally biased region" description="Polar residues" evidence="2">
    <location>
        <begin position="524"/>
        <end position="541"/>
    </location>
</feature>